<dbReference type="Proteomes" id="UP000050525">
    <property type="component" value="Unassembled WGS sequence"/>
</dbReference>
<name>A0A151PAA3_ALLMI</name>
<evidence type="ECO:0008006" key="3">
    <source>
        <dbReference type="Google" id="ProtNLM"/>
    </source>
</evidence>
<reference evidence="1 2" key="1">
    <citation type="journal article" date="2012" name="Genome Biol.">
        <title>Sequencing three crocodilian genomes to illuminate the evolution of archosaurs and amniotes.</title>
        <authorList>
            <person name="St John J.A."/>
            <person name="Braun E.L."/>
            <person name="Isberg S.R."/>
            <person name="Miles L.G."/>
            <person name="Chong A.Y."/>
            <person name="Gongora J."/>
            <person name="Dalzell P."/>
            <person name="Moran C."/>
            <person name="Bed'hom B."/>
            <person name="Abzhanov A."/>
            <person name="Burgess S.C."/>
            <person name="Cooksey A.M."/>
            <person name="Castoe T.A."/>
            <person name="Crawford N.G."/>
            <person name="Densmore L.D."/>
            <person name="Drew J.C."/>
            <person name="Edwards S.V."/>
            <person name="Faircloth B.C."/>
            <person name="Fujita M.K."/>
            <person name="Greenwold M.J."/>
            <person name="Hoffmann F.G."/>
            <person name="Howard J.M."/>
            <person name="Iguchi T."/>
            <person name="Janes D.E."/>
            <person name="Khan S.Y."/>
            <person name="Kohno S."/>
            <person name="de Koning A.J."/>
            <person name="Lance S.L."/>
            <person name="McCarthy F.M."/>
            <person name="McCormack J.E."/>
            <person name="Merchant M.E."/>
            <person name="Peterson D.G."/>
            <person name="Pollock D.D."/>
            <person name="Pourmand N."/>
            <person name="Raney B.J."/>
            <person name="Roessler K.A."/>
            <person name="Sanford J.R."/>
            <person name="Sawyer R.H."/>
            <person name="Schmidt C.J."/>
            <person name="Triplett E.W."/>
            <person name="Tuberville T.D."/>
            <person name="Venegas-Anaya M."/>
            <person name="Howard J.T."/>
            <person name="Jarvis E.D."/>
            <person name="Guillette L.J.Jr."/>
            <person name="Glenn T.C."/>
            <person name="Green R.E."/>
            <person name="Ray D.A."/>
        </authorList>
    </citation>
    <scope>NUCLEOTIDE SEQUENCE [LARGE SCALE GENOMIC DNA]</scope>
    <source>
        <strain evidence="1">KSC_2009_1</strain>
    </source>
</reference>
<dbReference type="EMBL" id="AKHW03000533">
    <property type="protein sequence ID" value="KYO45859.1"/>
    <property type="molecule type" value="Genomic_DNA"/>
</dbReference>
<evidence type="ECO:0000313" key="2">
    <source>
        <dbReference type="Proteomes" id="UP000050525"/>
    </source>
</evidence>
<sequence>MNLTTPSSFSYIAIQYNVGKSTARERIREVGLVIQNLLANCFIHLVSTQVVTVFCCMGFPSCIGAIDRTHIPILYPPQGAQVLINHKGYLSVILQGIVKHQDCLLHIFSFRVGNIHAAHIFHNSPLSQLMENRYYAPGAPPKETLQLLPDQAPHDYGMKLWPP</sequence>
<accession>A0A151PAA3</accession>
<proteinExistence type="predicted"/>
<dbReference type="AlphaFoldDB" id="A0A151PAA3"/>
<gene>
    <name evidence="1" type="ORF">Y1Q_0021494</name>
</gene>
<organism evidence="1 2">
    <name type="scientific">Alligator mississippiensis</name>
    <name type="common">American alligator</name>
    <dbReference type="NCBI Taxonomy" id="8496"/>
    <lineage>
        <taxon>Eukaryota</taxon>
        <taxon>Metazoa</taxon>
        <taxon>Chordata</taxon>
        <taxon>Craniata</taxon>
        <taxon>Vertebrata</taxon>
        <taxon>Euteleostomi</taxon>
        <taxon>Archelosauria</taxon>
        <taxon>Archosauria</taxon>
        <taxon>Crocodylia</taxon>
        <taxon>Alligatoridae</taxon>
        <taxon>Alligatorinae</taxon>
        <taxon>Alligator</taxon>
    </lineage>
</organism>
<keyword evidence="2" id="KW-1185">Reference proteome</keyword>
<protein>
    <recommendedName>
        <fullName evidence="3">DDE Tnp4 domain-containing protein</fullName>
    </recommendedName>
</protein>
<comment type="caution">
    <text evidence="1">The sequence shown here is derived from an EMBL/GenBank/DDBJ whole genome shotgun (WGS) entry which is preliminary data.</text>
</comment>
<evidence type="ECO:0000313" key="1">
    <source>
        <dbReference type="EMBL" id="KYO45859.1"/>
    </source>
</evidence>